<protein>
    <submittedName>
        <fullName evidence="1">Uncharacterized protein</fullName>
    </submittedName>
</protein>
<gene>
    <name evidence="1" type="ORF">BJ138DRAFT_1144235</name>
</gene>
<dbReference type="Proteomes" id="UP000790377">
    <property type="component" value="Unassembled WGS sequence"/>
</dbReference>
<proteinExistence type="predicted"/>
<keyword evidence="2" id="KW-1185">Reference proteome</keyword>
<comment type="caution">
    <text evidence="1">The sequence shown here is derived from an EMBL/GenBank/DDBJ whole genome shotgun (WGS) entry which is preliminary data.</text>
</comment>
<reference evidence="1" key="1">
    <citation type="journal article" date="2021" name="New Phytol.">
        <title>Evolutionary innovations through gain and loss of genes in the ectomycorrhizal Boletales.</title>
        <authorList>
            <person name="Wu G."/>
            <person name="Miyauchi S."/>
            <person name="Morin E."/>
            <person name="Kuo A."/>
            <person name="Drula E."/>
            <person name="Varga T."/>
            <person name="Kohler A."/>
            <person name="Feng B."/>
            <person name="Cao Y."/>
            <person name="Lipzen A."/>
            <person name="Daum C."/>
            <person name="Hundley H."/>
            <person name="Pangilinan J."/>
            <person name="Johnson J."/>
            <person name="Barry K."/>
            <person name="LaButti K."/>
            <person name="Ng V."/>
            <person name="Ahrendt S."/>
            <person name="Min B."/>
            <person name="Choi I.G."/>
            <person name="Park H."/>
            <person name="Plett J.M."/>
            <person name="Magnuson J."/>
            <person name="Spatafora J.W."/>
            <person name="Nagy L.G."/>
            <person name="Henrissat B."/>
            <person name="Grigoriev I.V."/>
            <person name="Yang Z.L."/>
            <person name="Xu J."/>
            <person name="Martin F.M."/>
        </authorList>
    </citation>
    <scope>NUCLEOTIDE SEQUENCE</scope>
    <source>
        <strain evidence="1">ATCC 28755</strain>
    </source>
</reference>
<organism evidence="1 2">
    <name type="scientific">Hygrophoropsis aurantiaca</name>
    <dbReference type="NCBI Taxonomy" id="72124"/>
    <lineage>
        <taxon>Eukaryota</taxon>
        <taxon>Fungi</taxon>
        <taxon>Dikarya</taxon>
        <taxon>Basidiomycota</taxon>
        <taxon>Agaricomycotina</taxon>
        <taxon>Agaricomycetes</taxon>
        <taxon>Agaricomycetidae</taxon>
        <taxon>Boletales</taxon>
        <taxon>Coniophorineae</taxon>
        <taxon>Hygrophoropsidaceae</taxon>
        <taxon>Hygrophoropsis</taxon>
    </lineage>
</organism>
<sequence length="348" mass="38406">MYKLPLKAWSFGCKLYSADDDSSQLFFEYFPGTRPKITISSSSPQYSMSFLPDREATRVTITSYTNSSLGAPVIQFHETYVENLDYKYLHEGSYTPGSMRPSGCLTFMFSVSETQGWAVTAYQEMVESLKTKCFATNNAKNKHESIKHETIRPSAGEAIWNRVEQAAMLDEIHQSRKSHSEESASVAIATSPPTDILSESGQSTCQRGEPPVASSKPEPNLSIPPRRPDLSVLVSPSSPPAVLSKSRQSTRQTQFPAASSESEQDLPIPPQILSPSVLRKRSNVSVIEPPPDDLAESTKSTRQKRTAAAVSKPLRRSSRLSVVKVIPPPLPLGPDELCECIPLIIHYF</sequence>
<evidence type="ECO:0000313" key="2">
    <source>
        <dbReference type="Proteomes" id="UP000790377"/>
    </source>
</evidence>
<dbReference type="EMBL" id="MU267616">
    <property type="protein sequence ID" value="KAH7914277.1"/>
    <property type="molecule type" value="Genomic_DNA"/>
</dbReference>
<accession>A0ACB8ALZ7</accession>
<name>A0ACB8ALZ7_9AGAM</name>
<evidence type="ECO:0000313" key="1">
    <source>
        <dbReference type="EMBL" id="KAH7914277.1"/>
    </source>
</evidence>